<proteinExistence type="predicted"/>
<comment type="caution">
    <text evidence="2">The sequence shown here is derived from an EMBL/GenBank/DDBJ whole genome shotgun (WGS) entry which is preliminary data.</text>
</comment>
<keyword evidence="1" id="KW-0812">Transmembrane</keyword>
<sequence length="298" mass="32750">MIFLTLLSPFTGVYILGFPAILCFVLMGADLAVTLGCGVTGGDPGFADYISLALTLTLVALWFGVTMYMVLWRNLETYFSTMPWLRHASASVSRKRGSRLACPFTGLKPTVRCPSCSCAVHDLALPPSDPWVEGLPVCNVPLRWDTAKEALQLKGVPASKVREELDRCLDYRGNTALAGVTRCCLGCGVWQRQCHLRGRLSLGIISVSVTLVILPWAFANFADSVGSIGTVLQIIGEALSVYYGTMALLIQLQTVLRVNHFFLEHRDSIPEFRPLFEVPSNSFLRGIVTAFLRTPWNS</sequence>
<organism evidence="2 3">
    <name type="scientific">Prototheca wickerhamii</name>
    <dbReference type="NCBI Taxonomy" id="3111"/>
    <lineage>
        <taxon>Eukaryota</taxon>
        <taxon>Viridiplantae</taxon>
        <taxon>Chlorophyta</taxon>
        <taxon>core chlorophytes</taxon>
        <taxon>Trebouxiophyceae</taxon>
        <taxon>Chlorellales</taxon>
        <taxon>Chlorellaceae</taxon>
        <taxon>Prototheca</taxon>
    </lineage>
</organism>
<dbReference type="EMBL" id="JASFZW010000001">
    <property type="protein sequence ID" value="KAK2080959.1"/>
    <property type="molecule type" value="Genomic_DNA"/>
</dbReference>
<feature type="transmembrane region" description="Helical" evidence="1">
    <location>
        <begin position="12"/>
        <end position="29"/>
    </location>
</feature>
<keyword evidence="3" id="KW-1185">Reference proteome</keyword>
<protein>
    <submittedName>
        <fullName evidence="2">Uncharacterized protein</fullName>
    </submittedName>
</protein>
<keyword evidence="1" id="KW-1133">Transmembrane helix</keyword>
<feature type="transmembrane region" description="Helical" evidence="1">
    <location>
        <begin position="231"/>
        <end position="250"/>
    </location>
</feature>
<keyword evidence="1" id="KW-0472">Membrane</keyword>
<feature type="transmembrane region" description="Helical" evidence="1">
    <location>
        <begin position="200"/>
        <end position="219"/>
    </location>
</feature>
<evidence type="ECO:0000256" key="1">
    <source>
        <dbReference type="SAM" id="Phobius"/>
    </source>
</evidence>
<name>A0AAD9ILU2_PROWI</name>
<gene>
    <name evidence="2" type="ORF">QBZ16_000813</name>
</gene>
<feature type="transmembrane region" description="Helical" evidence="1">
    <location>
        <begin position="49"/>
        <end position="72"/>
    </location>
</feature>
<accession>A0AAD9ILU2</accession>
<dbReference type="AlphaFoldDB" id="A0AAD9ILU2"/>
<reference evidence="2" key="1">
    <citation type="submission" date="2021-01" db="EMBL/GenBank/DDBJ databases">
        <authorList>
            <person name="Eckstrom K.M.E."/>
        </authorList>
    </citation>
    <scope>NUCLEOTIDE SEQUENCE</scope>
    <source>
        <strain evidence="2">UVCC 0001</strain>
    </source>
</reference>
<evidence type="ECO:0000313" key="3">
    <source>
        <dbReference type="Proteomes" id="UP001255856"/>
    </source>
</evidence>
<evidence type="ECO:0000313" key="2">
    <source>
        <dbReference type="EMBL" id="KAK2080959.1"/>
    </source>
</evidence>
<dbReference type="Proteomes" id="UP001255856">
    <property type="component" value="Unassembled WGS sequence"/>
</dbReference>